<sequence length="274" mass="31653">MHIYKETEKISSQVPKAQGDIIQLEWPDSYDGPVFGIVINADCDLEHRKNDNVIAFIPIYSFHDYLSKFWASGHIDEVLKKATDFILSITGDQDQEALYLWLQSSSLDVVTSSLLTSLKLKKKEIERFKDELRKISICRDENYRPIDRFKQLCAIAPNPKKYAQVYILAAKKAMGEGHFFISDFLDQNNIGYVVRMRRIYILQEQDYFLSISDQKAHSQGNRLTGVRVGRLTALHRFKIIQLFAQQYSRVGLPDELTELEDLALEDIIEHFSGV</sequence>
<accession>A0A1Z5YUG6</accession>
<evidence type="ECO:0000313" key="1">
    <source>
        <dbReference type="EMBL" id="OUJ02146.1"/>
    </source>
</evidence>
<protein>
    <submittedName>
        <fullName evidence="1">Uncharacterized protein</fullName>
    </submittedName>
</protein>
<organism evidence="1 2">
    <name type="scientific">Acetobacter cibinongensis</name>
    <dbReference type="NCBI Taxonomy" id="146475"/>
    <lineage>
        <taxon>Bacteria</taxon>
        <taxon>Pseudomonadati</taxon>
        <taxon>Pseudomonadota</taxon>
        <taxon>Alphaproteobacteria</taxon>
        <taxon>Acetobacterales</taxon>
        <taxon>Acetobacteraceae</taxon>
        <taxon>Acetobacter</taxon>
    </lineage>
</organism>
<comment type="caution">
    <text evidence="1">The sequence shown here is derived from an EMBL/GenBank/DDBJ whole genome shotgun (WGS) entry which is preliminary data.</text>
</comment>
<reference evidence="1 2" key="1">
    <citation type="submission" date="2014-06" db="EMBL/GenBank/DDBJ databases">
        <authorList>
            <person name="Ju J."/>
            <person name="Zhang J."/>
        </authorList>
    </citation>
    <scope>NUCLEOTIDE SEQUENCE [LARGE SCALE GENOMIC DNA]</scope>
    <source>
        <strain evidence="1 2">DsW_47</strain>
    </source>
</reference>
<gene>
    <name evidence="1" type="ORF">HK14_06790</name>
</gene>
<dbReference type="Proteomes" id="UP000196086">
    <property type="component" value="Unassembled WGS sequence"/>
</dbReference>
<dbReference type="OrthoDB" id="8480331at2"/>
<evidence type="ECO:0000313" key="2">
    <source>
        <dbReference type="Proteomes" id="UP000196086"/>
    </source>
</evidence>
<dbReference type="RefSeq" id="WP_086651321.1">
    <property type="nucleotide sequence ID" value="NZ_JOMQ01000033.1"/>
</dbReference>
<dbReference type="EMBL" id="JOMQ01000033">
    <property type="protein sequence ID" value="OUJ02146.1"/>
    <property type="molecule type" value="Genomic_DNA"/>
</dbReference>
<name>A0A1Z5YUG6_9PROT</name>
<proteinExistence type="predicted"/>
<dbReference type="AlphaFoldDB" id="A0A1Z5YUG6"/>